<dbReference type="Pfam" id="PF00573">
    <property type="entry name" value="Ribosomal_L4"/>
    <property type="match status" value="1"/>
</dbReference>
<organism evidence="6">
    <name type="scientific">uncultured Microgenomates bacterium Rifle_16ft_4_minimus_5036</name>
    <dbReference type="NCBI Taxonomy" id="1665119"/>
    <lineage>
        <taxon>Bacteria</taxon>
        <taxon>Candidatus Microgenomatota</taxon>
        <taxon>environmental samples</taxon>
    </lineage>
</organism>
<name>A0A0H4TU20_9BACT</name>
<sequence>MKVNTYSIKGEKKGEVNLPKKYDNKGSDLLLAQAVRVYEDRLHPGLSRVKSRGEVAGSRKKIYRQKGTGGARHGAKSAPIFVGGGIVHGPMGLKRVLTLPKKMKEIALNTALAIKADENKLLVVKDLGKLSKTKDAFGFIKQTIKEMKVANSATFVFALAKKNESAAKALRNIKQVKTLPFSNLNALNVVNTQFLVIDEDALEVVKETKKVKSKSEAKIKTKKEDKQIKTKKVK</sequence>
<evidence type="ECO:0000313" key="6">
    <source>
        <dbReference type="EMBL" id="AKQ04349.1"/>
    </source>
</evidence>
<protein>
    <recommendedName>
        <fullName evidence="4">Large ribosomal subunit protein uL4</fullName>
    </recommendedName>
    <alternativeName>
        <fullName evidence="5">50S ribosomal protein L4</fullName>
    </alternativeName>
</protein>
<dbReference type="Gene3D" id="3.40.1370.10">
    <property type="match status" value="1"/>
</dbReference>
<dbReference type="SUPFAM" id="SSF52166">
    <property type="entry name" value="Ribosomal protein L4"/>
    <property type="match status" value="1"/>
</dbReference>
<reference evidence="6" key="1">
    <citation type="journal article" date="2015" name="ISME J.">
        <title>Aquifer environment selects for microbial species cohorts in sediment and groundwater.</title>
        <authorList>
            <person name="Hug L.A."/>
            <person name="Thomas B.C."/>
            <person name="Brown C.T."/>
            <person name="Frischkorn K.R."/>
            <person name="Williams K.H."/>
            <person name="Tringe S.G."/>
            <person name="Banfield J.F."/>
        </authorList>
    </citation>
    <scope>NUCLEOTIDE SEQUENCE</scope>
</reference>
<evidence type="ECO:0000256" key="3">
    <source>
        <dbReference type="ARBA" id="ARBA00023274"/>
    </source>
</evidence>
<dbReference type="PANTHER" id="PTHR10746">
    <property type="entry name" value="50S RIBOSOMAL PROTEIN L4"/>
    <property type="match status" value="1"/>
</dbReference>
<keyword evidence="2 6" id="KW-0689">Ribosomal protein</keyword>
<keyword evidence="3" id="KW-0687">Ribonucleoprotein</keyword>
<dbReference type="NCBIfam" id="TIGR03953">
    <property type="entry name" value="rplD_bact"/>
    <property type="match status" value="1"/>
</dbReference>
<dbReference type="GO" id="GO:0005840">
    <property type="term" value="C:ribosome"/>
    <property type="evidence" value="ECO:0007669"/>
    <property type="project" value="UniProtKB-KW"/>
</dbReference>
<evidence type="ECO:0000256" key="5">
    <source>
        <dbReference type="ARBA" id="ARBA00035462"/>
    </source>
</evidence>
<accession>A0A0H4TU20</accession>
<dbReference type="InterPro" id="IPR013005">
    <property type="entry name" value="Ribosomal_uL4-like"/>
</dbReference>
<dbReference type="GO" id="GO:0003735">
    <property type="term" value="F:structural constituent of ribosome"/>
    <property type="evidence" value="ECO:0007669"/>
    <property type="project" value="InterPro"/>
</dbReference>
<dbReference type="InterPro" id="IPR023574">
    <property type="entry name" value="Ribosomal_uL4_dom_sf"/>
</dbReference>
<dbReference type="PANTHER" id="PTHR10746:SF6">
    <property type="entry name" value="LARGE RIBOSOMAL SUBUNIT PROTEIN UL4M"/>
    <property type="match status" value="1"/>
</dbReference>
<dbReference type="GO" id="GO:1990904">
    <property type="term" value="C:ribonucleoprotein complex"/>
    <property type="evidence" value="ECO:0007669"/>
    <property type="project" value="UniProtKB-KW"/>
</dbReference>
<dbReference type="EMBL" id="KT007036">
    <property type="protein sequence ID" value="AKQ04349.1"/>
    <property type="molecule type" value="Genomic_DNA"/>
</dbReference>
<gene>
    <name evidence="6" type="primary">rplD</name>
</gene>
<dbReference type="InterPro" id="IPR002136">
    <property type="entry name" value="Ribosomal_uL4"/>
</dbReference>
<comment type="similarity">
    <text evidence="1">Belongs to the universal ribosomal protein uL4 family.</text>
</comment>
<dbReference type="AlphaFoldDB" id="A0A0H4TU20"/>
<proteinExistence type="inferred from homology"/>
<evidence type="ECO:0000256" key="2">
    <source>
        <dbReference type="ARBA" id="ARBA00022980"/>
    </source>
</evidence>
<evidence type="ECO:0000256" key="1">
    <source>
        <dbReference type="ARBA" id="ARBA00010528"/>
    </source>
</evidence>
<evidence type="ECO:0000256" key="4">
    <source>
        <dbReference type="ARBA" id="ARBA00035244"/>
    </source>
</evidence>
<dbReference type="GO" id="GO:0006412">
    <property type="term" value="P:translation"/>
    <property type="evidence" value="ECO:0007669"/>
    <property type="project" value="InterPro"/>
</dbReference>